<dbReference type="PROSITE" id="PS51186">
    <property type="entry name" value="GNAT"/>
    <property type="match status" value="1"/>
</dbReference>
<dbReference type="GO" id="GO:0016747">
    <property type="term" value="F:acyltransferase activity, transferring groups other than amino-acyl groups"/>
    <property type="evidence" value="ECO:0007669"/>
    <property type="project" value="InterPro"/>
</dbReference>
<sequence length="169" mass="19731">MIRKANQNDLSSILDIVEEAKTIMQQDNNDQWDEHYPLEEHFEQDIETGTLFVLEENSIIYAFIVVDQQQSEWYDEIEWPVDRKGAYVIHRLAGSSEYKGAATQLFDFAVNLALEHNIHVLLTDTFALNKRAQGLFTKFGFNKVGEAKIDYHPFNKGEPFYAYYKNLEE</sequence>
<accession>A0A2C6WLD9</accession>
<dbReference type="AlphaFoldDB" id="A0A2C6WLD9"/>
<dbReference type="Pfam" id="PF00583">
    <property type="entry name" value="Acetyltransf_1"/>
    <property type="match status" value="1"/>
</dbReference>
<gene>
    <name evidence="2" type="ORF">BTJ66_09220</name>
</gene>
<comment type="caution">
    <text evidence="2">The sequence shown here is derived from an EMBL/GenBank/DDBJ whole genome shotgun (WGS) entry which is preliminary data.</text>
</comment>
<dbReference type="Gene3D" id="3.40.630.30">
    <property type="match status" value="1"/>
</dbReference>
<proteinExistence type="predicted"/>
<organism evidence="2 3">
    <name type="scientific">Staphylococcus edaphicus</name>
    <dbReference type="NCBI Taxonomy" id="1955013"/>
    <lineage>
        <taxon>Bacteria</taxon>
        <taxon>Bacillati</taxon>
        <taxon>Bacillota</taxon>
        <taxon>Bacilli</taxon>
        <taxon>Bacillales</taxon>
        <taxon>Staphylococcaceae</taxon>
        <taxon>Staphylococcus</taxon>
    </lineage>
</organism>
<dbReference type="RefSeq" id="WP_099090673.1">
    <property type="nucleotide sequence ID" value="NZ_MRZN01000015.1"/>
</dbReference>
<dbReference type="InterPro" id="IPR000182">
    <property type="entry name" value="GNAT_dom"/>
</dbReference>
<feature type="domain" description="N-acetyltransferase" evidence="1">
    <location>
        <begin position="1"/>
        <end position="168"/>
    </location>
</feature>
<dbReference type="Proteomes" id="UP000223828">
    <property type="component" value="Unassembled WGS sequence"/>
</dbReference>
<protein>
    <submittedName>
        <fullName evidence="2">GNAT family N-acetyltransferase</fullName>
    </submittedName>
</protein>
<dbReference type="OrthoDB" id="9796381at2"/>
<name>A0A2C6WLD9_9STAP</name>
<reference evidence="3" key="1">
    <citation type="submission" date="2017-10" db="EMBL/GenBank/DDBJ databases">
        <title>Staphylococcus edaphicus sp. nov., isolated in Antarctica, harbouring mecC gene and genomic islands essential in adaptation to extreme environment.</title>
        <authorList>
            <person name="Pantucek R."/>
            <person name="Sedlacek I."/>
            <person name="Indrakova A."/>
            <person name="Vrbovska V."/>
            <person name="Maslanova I."/>
            <person name="Kovarovic V."/>
            <person name="Svec P."/>
            <person name="Kralova S."/>
            <person name="Kristofova L."/>
            <person name="Keklakova J."/>
            <person name="Petras P."/>
            <person name="Doskar J."/>
        </authorList>
    </citation>
    <scope>NUCLEOTIDE SEQUENCE [LARGE SCALE GENOMIC DNA]</scope>
    <source>
        <strain evidence="3">CCM 5085</strain>
    </source>
</reference>
<evidence type="ECO:0000259" key="1">
    <source>
        <dbReference type="PROSITE" id="PS51186"/>
    </source>
</evidence>
<evidence type="ECO:0000313" key="3">
    <source>
        <dbReference type="Proteomes" id="UP000223828"/>
    </source>
</evidence>
<dbReference type="InterPro" id="IPR016181">
    <property type="entry name" value="Acyl_CoA_acyltransferase"/>
</dbReference>
<dbReference type="EMBL" id="MRZN01000015">
    <property type="protein sequence ID" value="PHK49189.1"/>
    <property type="molecule type" value="Genomic_DNA"/>
</dbReference>
<dbReference type="SUPFAM" id="SSF55729">
    <property type="entry name" value="Acyl-CoA N-acyltransferases (Nat)"/>
    <property type="match status" value="1"/>
</dbReference>
<evidence type="ECO:0000313" key="2">
    <source>
        <dbReference type="EMBL" id="PHK49189.1"/>
    </source>
</evidence>